<proteinExistence type="predicted"/>
<dbReference type="Gene3D" id="3.40.50.1240">
    <property type="entry name" value="Phosphoglycerate mutase-like"/>
    <property type="match status" value="1"/>
</dbReference>
<dbReference type="InterPro" id="IPR029033">
    <property type="entry name" value="His_PPase_superfam"/>
</dbReference>
<name>A0A098LIA2_9BACT</name>
<dbReference type="OrthoDB" id="892470at2"/>
<dbReference type="SUPFAM" id="SSF53254">
    <property type="entry name" value="Phosphoglycerate mutase-like"/>
    <property type="match status" value="1"/>
</dbReference>
<dbReference type="Proteomes" id="UP000030185">
    <property type="component" value="Unassembled WGS sequence"/>
</dbReference>
<dbReference type="EMBL" id="BBLT01000007">
    <property type="protein sequence ID" value="GAL86202.1"/>
    <property type="molecule type" value="Genomic_DNA"/>
</dbReference>
<gene>
    <name evidence="1" type="ORF">MYP_3431</name>
</gene>
<comment type="caution">
    <text evidence="1">The sequence shown here is derived from an EMBL/GenBank/DDBJ whole genome shotgun (WGS) entry which is preliminary data.</text>
</comment>
<evidence type="ECO:0000313" key="1">
    <source>
        <dbReference type="EMBL" id="GAL86202.1"/>
    </source>
</evidence>
<dbReference type="STRING" id="153721.MYP_3431"/>
<keyword evidence="2" id="KW-1185">Reference proteome</keyword>
<evidence type="ECO:0000313" key="2">
    <source>
        <dbReference type="Proteomes" id="UP000030185"/>
    </source>
</evidence>
<dbReference type="AlphaFoldDB" id="A0A098LIA2"/>
<dbReference type="Pfam" id="PF00300">
    <property type="entry name" value="His_Phos_1"/>
    <property type="match status" value="1"/>
</dbReference>
<organism evidence="1 2">
    <name type="scientific">Sporocytophaga myxococcoides</name>
    <dbReference type="NCBI Taxonomy" id="153721"/>
    <lineage>
        <taxon>Bacteria</taxon>
        <taxon>Pseudomonadati</taxon>
        <taxon>Bacteroidota</taxon>
        <taxon>Cytophagia</taxon>
        <taxon>Cytophagales</taxon>
        <taxon>Cytophagaceae</taxon>
        <taxon>Sporocytophaga</taxon>
    </lineage>
</organism>
<accession>A0A098LIA2</accession>
<dbReference type="InterPro" id="IPR013078">
    <property type="entry name" value="His_Pase_superF_clade-1"/>
</dbReference>
<dbReference type="RefSeq" id="WP_045465732.1">
    <property type="nucleotide sequence ID" value="NZ_BBLT01000007.1"/>
</dbReference>
<sequence length="266" mass="30219">MKIHTIFFSLALLIAPGFSKSKGKNDSPKSTIERIEKKYDALSKTAPVIKANGKPMCQSLRFIQEDDNLVKDYSKLRQIAIIRHGEPDMVKTGQYTCTEANQFLKCYDSVCIIVPEKPFFELGANEEVEIFSSPLNRALSTAHYLFGTERAITVSPYFREFENTIKESDSKKKYSIKRWKTTARIKWMLGISKPKNIESFSQAKDRAKKGAAILDEASNENAKVVLTAHGLLNRYLKKDLKKMGWKVVEDTGNDYFGTTILVKLDE</sequence>
<dbReference type="eggNOG" id="COG0406">
    <property type="taxonomic scope" value="Bacteria"/>
</dbReference>
<reference evidence="1 2" key="1">
    <citation type="submission" date="2014-09" db="EMBL/GenBank/DDBJ databases">
        <title>Sporocytophaga myxococcoides PG-01 genome sequencing.</title>
        <authorList>
            <person name="Liu L."/>
            <person name="Gao P.J."/>
            <person name="Chen G.J."/>
            <person name="Wang L.S."/>
        </authorList>
    </citation>
    <scope>NUCLEOTIDE SEQUENCE [LARGE SCALE GENOMIC DNA]</scope>
    <source>
        <strain evidence="1 2">PG-01</strain>
    </source>
</reference>
<protein>
    <submittedName>
        <fullName evidence="1">Alpha-ribazole phosphatase</fullName>
    </submittedName>
</protein>